<keyword evidence="3" id="KW-1185">Reference proteome</keyword>
<dbReference type="EMBL" id="ASPP01006068">
    <property type="protein sequence ID" value="ETO29434.1"/>
    <property type="molecule type" value="Genomic_DNA"/>
</dbReference>
<dbReference type="PANTHER" id="PTHR22605:SF1">
    <property type="entry name" value="RZ-TYPE DOMAIN-CONTAINING PROTEIN"/>
    <property type="match status" value="1"/>
</dbReference>
<dbReference type="OrthoDB" id="6142015at2759"/>
<feature type="compositionally biased region" description="Polar residues" evidence="1">
    <location>
        <begin position="336"/>
        <end position="346"/>
    </location>
</feature>
<feature type="compositionally biased region" description="Basic and acidic residues" evidence="1">
    <location>
        <begin position="104"/>
        <end position="124"/>
    </location>
</feature>
<feature type="region of interest" description="Disordered" evidence="1">
    <location>
        <begin position="330"/>
        <end position="350"/>
    </location>
</feature>
<dbReference type="PANTHER" id="PTHR22605">
    <property type="entry name" value="RZ-TYPE DOMAIN-CONTAINING PROTEIN"/>
    <property type="match status" value="1"/>
</dbReference>
<gene>
    <name evidence="2" type="ORF">RFI_07687</name>
</gene>
<evidence type="ECO:0000256" key="1">
    <source>
        <dbReference type="SAM" id="MobiDB-lite"/>
    </source>
</evidence>
<evidence type="ECO:0000313" key="3">
    <source>
        <dbReference type="Proteomes" id="UP000023152"/>
    </source>
</evidence>
<protein>
    <submittedName>
        <fullName evidence="2">Uncharacterized protein</fullName>
    </submittedName>
</protein>
<reference evidence="2 3" key="1">
    <citation type="journal article" date="2013" name="Curr. Biol.">
        <title>The Genome of the Foraminiferan Reticulomyxa filosa.</title>
        <authorList>
            <person name="Glockner G."/>
            <person name="Hulsmann N."/>
            <person name="Schleicher M."/>
            <person name="Noegel A.A."/>
            <person name="Eichinger L."/>
            <person name="Gallinger C."/>
            <person name="Pawlowski J."/>
            <person name="Sierra R."/>
            <person name="Euteneuer U."/>
            <person name="Pillet L."/>
            <person name="Moustafa A."/>
            <person name="Platzer M."/>
            <person name="Groth M."/>
            <person name="Szafranski K."/>
            <person name="Schliwa M."/>
        </authorList>
    </citation>
    <scope>NUCLEOTIDE SEQUENCE [LARGE SCALE GENOMIC DNA]</scope>
</reference>
<organism evidence="2 3">
    <name type="scientific">Reticulomyxa filosa</name>
    <dbReference type="NCBI Taxonomy" id="46433"/>
    <lineage>
        <taxon>Eukaryota</taxon>
        <taxon>Sar</taxon>
        <taxon>Rhizaria</taxon>
        <taxon>Retaria</taxon>
        <taxon>Foraminifera</taxon>
        <taxon>Monothalamids</taxon>
        <taxon>Reticulomyxidae</taxon>
        <taxon>Reticulomyxa</taxon>
    </lineage>
</organism>
<proteinExistence type="predicted"/>
<evidence type="ECO:0000313" key="2">
    <source>
        <dbReference type="EMBL" id="ETO29434.1"/>
    </source>
</evidence>
<accession>X6NUH8</accession>
<name>X6NUH8_RETFI</name>
<feature type="non-terminal residue" evidence="2">
    <location>
        <position position="1"/>
    </location>
</feature>
<feature type="region of interest" description="Disordered" evidence="1">
    <location>
        <begin position="104"/>
        <end position="137"/>
    </location>
</feature>
<dbReference type="InterPro" id="IPR031248">
    <property type="entry name" value="RNF213"/>
</dbReference>
<dbReference type="AlphaFoldDB" id="X6NUH8"/>
<comment type="caution">
    <text evidence="2">The sequence shown here is derived from an EMBL/GenBank/DDBJ whole genome shotgun (WGS) entry which is preliminary data.</text>
</comment>
<dbReference type="GO" id="GO:0004842">
    <property type="term" value="F:ubiquitin-protein transferase activity"/>
    <property type="evidence" value="ECO:0007669"/>
    <property type="project" value="InterPro"/>
</dbReference>
<dbReference type="Proteomes" id="UP000023152">
    <property type="component" value="Unassembled WGS sequence"/>
</dbReference>
<sequence>EKIQNNKEWTDFVKMIDEREDNSNALISDLTKIYEECCKHFDKDLFGSSTEELRQCRKFMQLCNKNQANITSSTPDQCFAHGENVLSNASVGQALCNRYDTGIESHEDMPEDEKKEEVESKHVEVPPPPPHHHERARHTKCKPYETTHLELHIEEDTELQLLENFRTQFELCKEIHILILEFWQKGGRKHGNDDLCYPVQDVPKWFDEKKIKWENTLKRWENDRFQLRKQYVSLNYFCINEVRALVAKFNKVRSWTHPQSKSIPSNTKQYIDAVASKYIVPFLQRIDSRFNEHDLFDFLRQWKHTDPDAPDAIENFSKVTEAIWKKHVQQVGHRPNGNSEANTARSAGSLKPGQPCLLFQKSKEVLFGILELFHSWNIPRPTYEHVLICRDTTTEEEVECLLFRALVNAARASADAEEDRKDDQNAAHDEVASSLYCLVWPEKLSRDTLSKVVGLFSTLLFDIDSPKRFAPVPYLLVVISSTLENELCQQLMRFSIHRPVTLEPKTANQIFSTMYCKDLSEFKKQLSTDFVKPLVQLYTSGEIGMGKSHKIKKDIQQLNMKRFCVAFNSGDIDWECVIQSFWRYHPCKNWDWNDNLNKLAAACSFKTNNNNNNNSNAIMYHLDLSSCVQSEINDFLFELLFLQHIDIGQSNLGLCFHVKPNMAFLIEIPSVLNQREELTSDSRKLLYLFSGPINFPEVDVNKNNNPFEFGLDARYSARWIQLFQSNKLKNEDPNPLDSLPSDNEMNTFITKNFPAAIFPTALHWNMFFKFSYPQFVRIAESAFLQNSILGAENYPVLFKHEVTKAVLEVCKDLCRRSYKKRSREDQKNANDNNNDNDDDSEFFESDEFYLCEKWHESKEFLYLVNQDEGTHTISFHIRCLCKFFFFPFLREIGTISLLISDTAGVNRPLLEDLKTLQFLLFNWKNIPSARVCVSCSFFFFFFEDTYWDDKEEMKKRVQLTFQILGVPVALHQKTMDDLSKGEFENFVLTYDNILKFAAITLKVRSNVPTILMGETFCFM</sequence>
<dbReference type="GO" id="GO:0016887">
    <property type="term" value="F:ATP hydrolysis activity"/>
    <property type="evidence" value="ECO:0007669"/>
    <property type="project" value="InterPro"/>
</dbReference>